<dbReference type="Pfam" id="PF19903">
    <property type="entry name" value="DUF6376"/>
    <property type="match status" value="1"/>
</dbReference>
<gene>
    <name evidence="2" type="ORF">D1B32_03455</name>
</gene>
<keyword evidence="3" id="KW-1185">Reference proteome</keyword>
<evidence type="ECO:0008006" key="4">
    <source>
        <dbReference type="Google" id="ProtNLM"/>
    </source>
</evidence>
<reference evidence="2 3" key="1">
    <citation type="journal article" date="2007" name="Int. J. Syst. Evol. Microbiol.">
        <title>Oceanobacillus profundus sp. nov., isolated from a deep-sea sediment core.</title>
        <authorList>
            <person name="Kim Y.G."/>
            <person name="Choi D.H."/>
            <person name="Hyun S."/>
            <person name="Cho B.C."/>
        </authorList>
    </citation>
    <scope>NUCLEOTIDE SEQUENCE [LARGE SCALE GENOMIC DNA]</scope>
    <source>
        <strain evidence="2 3">DSM 18246</strain>
    </source>
</reference>
<dbReference type="RefSeq" id="WP_095309936.1">
    <property type="nucleotide sequence ID" value="NZ_JBHTNL010000006.1"/>
</dbReference>
<evidence type="ECO:0000313" key="2">
    <source>
        <dbReference type="EMBL" id="RHW34242.1"/>
    </source>
</evidence>
<comment type="caution">
    <text evidence="2">The sequence shown here is derived from an EMBL/GenBank/DDBJ whole genome shotgun (WGS) entry which is preliminary data.</text>
</comment>
<dbReference type="InterPro" id="IPR045956">
    <property type="entry name" value="DUF6376"/>
</dbReference>
<organism evidence="2 3">
    <name type="scientific">Oceanobacillus profundus</name>
    <dbReference type="NCBI Taxonomy" id="372463"/>
    <lineage>
        <taxon>Bacteria</taxon>
        <taxon>Bacillati</taxon>
        <taxon>Bacillota</taxon>
        <taxon>Bacilli</taxon>
        <taxon>Bacillales</taxon>
        <taxon>Bacillaceae</taxon>
        <taxon>Oceanobacillus</taxon>
    </lineage>
</organism>
<dbReference type="Proteomes" id="UP000285456">
    <property type="component" value="Unassembled WGS sequence"/>
</dbReference>
<sequence length="143" mass="15925">MKKLIMLLLISTVLSGCSFIEETNNTLDYATEATEYLNELSSFTEEVPGLVDQAVSDPAVQEDLKSHFIALEESIADFNAIDVPELAVGLHQNFTEKNQELLDITSNVIQNGEVAVEKLEESELFQTIETITELQNQIEDLGF</sequence>
<evidence type="ECO:0000256" key="1">
    <source>
        <dbReference type="SAM" id="SignalP"/>
    </source>
</evidence>
<accession>A0A417YLJ3</accession>
<dbReference type="OrthoDB" id="2607309at2"/>
<keyword evidence="1" id="KW-0732">Signal</keyword>
<protein>
    <recommendedName>
        <fullName evidence="4">Lipoprotein</fullName>
    </recommendedName>
</protein>
<proteinExistence type="predicted"/>
<dbReference type="PROSITE" id="PS51257">
    <property type="entry name" value="PROKAR_LIPOPROTEIN"/>
    <property type="match status" value="1"/>
</dbReference>
<evidence type="ECO:0000313" key="3">
    <source>
        <dbReference type="Proteomes" id="UP000285456"/>
    </source>
</evidence>
<feature type="signal peptide" evidence="1">
    <location>
        <begin position="1"/>
        <end position="20"/>
    </location>
</feature>
<dbReference type="AlphaFoldDB" id="A0A417YLJ3"/>
<name>A0A417YLJ3_9BACI</name>
<feature type="chain" id="PRO_5039156845" description="Lipoprotein" evidence="1">
    <location>
        <begin position="21"/>
        <end position="143"/>
    </location>
</feature>
<dbReference type="EMBL" id="QWEH01000002">
    <property type="protein sequence ID" value="RHW34242.1"/>
    <property type="molecule type" value="Genomic_DNA"/>
</dbReference>